<evidence type="ECO:0000256" key="4">
    <source>
        <dbReference type="ARBA" id="ARBA00022833"/>
    </source>
</evidence>
<evidence type="ECO:0000256" key="2">
    <source>
        <dbReference type="ARBA" id="ARBA00022723"/>
    </source>
</evidence>
<dbReference type="AlphaFoldDB" id="A0A2S6BVH9"/>
<comment type="cofactor">
    <cofactor evidence="1">
        <name>Zn(2+)</name>
        <dbReference type="ChEBI" id="CHEBI:29105"/>
    </cofactor>
</comment>
<reference evidence="11" key="1">
    <citation type="journal article" date="2017" name="bioRxiv">
        <title>Conservation of a gene cluster reveals novel cercosporin biosynthetic mechanisms and extends production to the genus Colletotrichum.</title>
        <authorList>
            <person name="de Jonge R."/>
            <person name="Ebert M.K."/>
            <person name="Huitt-Roehl C.R."/>
            <person name="Pal P."/>
            <person name="Suttle J.C."/>
            <person name="Spanner R.E."/>
            <person name="Neubauer J.D."/>
            <person name="Jurick W.M.II."/>
            <person name="Stott K.A."/>
            <person name="Secor G.A."/>
            <person name="Thomma B.P.H.J."/>
            <person name="Van de Peer Y."/>
            <person name="Townsend C.A."/>
            <person name="Bolton M.D."/>
        </authorList>
    </citation>
    <scope>NUCLEOTIDE SEQUENCE [LARGE SCALE GENOMIC DNA]</scope>
    <source>
        <strain evidence="11">CBS538.71</strain>
    </source>
</reference>
<dbReference type="PANTHER" id="PTHR11106">
    <property type="entry name" value="GANGLIOSIDE INDUCED DIFFERENTIATION ASSOCIATED PROTEIN 2-RELATED"/>
    <property type="match status" value="1"/>
</dbReference>
<evidence type="ECO:0000256" key="6">
    <source>
        <dbReference type="ARBA" id="ARBA00023295"/>
    </source>
</evidence>
<feature type="binding site" evidence="7">
    <location>
        <position position="517"/>
    </location>
    <ligand>
        <name>Zn(2+)</name>
        <dbReference type="ChEBI" id="CHEBI:29105"/>
    </ligand>
</feature>
<evidence type="ECO:0000313" key="11">
    <source>
        <dbReference type="Proteomes" id="UP000237631"/>
    </source>
</evidence>
<feature type="binding site" evidence="7">
    <location>
        <position position="507"/>
    </location>
    <ligand>
        <name>Zn(2+)</name>
        <dbReference type="ChEBI" id="CHEBI:29105"/>
    </ligand>
</feature>
<dbReference type="Proteomes" id="UP000237631">
    <property type="component" value="Unassembled WGS sequence"/>
</dbReference>
<dbReference type="Pfam" id="PF01661">
    <property type="entry name" value="Macro"/>
    <property type="match status" value="1"/>
</dbReference>
<sequence>MSSRQLDSDVSGAREKFHRALKFLQKEKQVCQCCGSNTVETLDDWDALTMMKASLCARPAHPPLPVEIQTAIDATLAHDLATRAQISAKDIVPILPRMMGTDEVSDKRIQERPAISVWKGDITTLRDCTAIVNAANSKLLGCFVPGHRCIDNAIHATAGPRLRETCYALMQAQGHDEAEGLAKVTPGFDLAAEFVIHTVGPQAKRNGAPSANDILLLARCYESCLQAAEDLPVRTGERKVLAFCGIFTGVFGFPAEEACTIALRTVLNWFGGRRTSTITDVVFNVFSEDDEYLYRRRLVEILALEEPDGDVLGLHEKGMATSSHLSENIQTARTFLREADYLVLSAGARLSAATGLDYTSKELFASHLPGFVKYGFNCLYDVFGFQSWPSDQARWSYLVNHFILIRDWPQQQLYSSLRAFVEGSFASHDDASNRYFIRTSNADGLFIRHGFPAGRISTPQGHYAQVQCVRKCRRNAVFEAAPFVKAAEPRLDAISQHLPEDFEVPRCPSCKSDLVLCVRGGSYFNDGPFLRKEREYQEFVGNALLSSETKVVILELGVGMNTPSVLRWHNEDLARKSKGQVRLVRIGCGAAGFSPLDLVEQELSVGIQGDVRDCLKVVMDN</sequence>
<accession>A0A2S6BVH9</accession>
<organism evidence="10 11">
    <name type="scientific">Cercospora berteroae</name>
    <dbReference type="NCBI Taxonomy" id="357750"/>
    <lineage>
        <taxon>Eukaryota</taxon>
        <taxon>Fungi</taxon>
        <taxon>Dikarya</taxon>
        <taxon>Ascomycota</taxon>
        <taxon>Pezizomycotina</taxon>
        <taxon>Dothideomycetes</taxon>
        <taxon>Dothideomycetidae</taxon>
        <taxon>Mycosphaerellales</taxon>
        <taxon>Mycosphaerellaceae</taxon>
        <taxon>Cercospora</taxon>
    </lineage>
</organism>
<comment type="caution">
    <text evidence="7">Lacks conserved residue(s) required for the propagation of feature annotation.</text>
</comment>
<feature type="binding site" evidence="7">
    <location>
        <position position="468"/>
    </location>
    <ligand>
        <name>Zn(2+)</name>
        <dbReference type="ChEBI" id="CHEBI:29105"/>
    </ligand>
</feature>
<comment type="caution">
    <text evidence="10">The sequence shown here is derived from an EMBL/GenBank/DDBJ whole genome shotgun (WGS) entry which is preliminary data.</text>
</comment>
<evidence type="ECO:0000259" key="9">
    <source>
        <dbReference type="PROSITE" id="PS51154"/>
    </source>
</evidence>
<keyword evidence="2 7" id="KW-0479">Metal-binding</keyword>
<feature type="binding site" evidence="7">
    <location>
        <position position="472"/>
    </location>
    <ligand>
        <name>Zn(2+)</name>
        <dbReference type="ChEBI" id="CHEBI:29105"/>
    </ligand>
</feature>
<keyword evidence="6" id="KW-0326">Glycosidase</keyword>
<feature type="domain" description="Macro" evidence="9">
    <location>
        <begin position="102"/>
        <end position="302"/>
    </location>
</feature>
<evidence type="ECO:0000256" key="7">
    <source>
        <dbReference type="PROSITE-ProRule" id="PRU00236"/>
    </source>
</evidence>
<dbReference type="GO" id="GO:0046872">
    <property type="term" value="F:metal ion binding"/>
    <property type="evidence" value="ECO:0007669"/>
    <property type="project" value="UniProtKB-KW"/>
</dbReference>
<dbReference type="STRING" id="357750.A0A2S6BVH9"/>
<keyword evidence="4 7" id="KW-0862">Zinc</keyword>
<feature type="domain" description="Deacetylase sirtuin-type" evidence="8">
    <location>
        <begin position="322"/>
        <end position="621"/>
    </location>
</feature>
<dbReference type="Gene3D" id="3.40.50.1220">
    <property type="entry name" value="TPP-binding domain"/>
    <property type="match status" value="1"/>
</dbReference>
<dbReference type="GO" id="GO:0016798">
    <property type="term" value="F:hydrolase activity, acting on glycosyl bonds"/>
    <property type="evidence" value="ECO:0007669"/>
    <property type="project" value="UniProtKB-KW"/>
</dbReference>
<evidence type="ECO:0000256" key="1">
    <source>
        <dbReference type="ARBA" id="ARBA00001947"/>
    </source>
</evidence>
<dbReference type="EMBL" id="PNEN01001752">
    <property type="protein sequence ID" value="PPJ51467.1"/>
    <property type="molecule type" value="Genomic_DNA"/>
</dbReference>
<evidence type="ECO:0000256" key="5">
    <source>
        <dbReference type="ARBA" id="ARBA00023027"/>
    </source>
</evidence>
<evidence type="ECO:0000259" key="8">
    <source>
        <dbReference type="PROSITE" id="PS50305"/>
    </source>
</evidence>
<dbReference type="SMART" id="SM00506">
    <property type="entry name" value="A1pp"/>
    <property type="match status" value="1"/>
</dbReference>
<evidence type="ECO:0000256" key="3">
    <source>
        <dbReference type="ARBA" id="ARBA00022801"/>
    </source>
</evidence>
<keyword evidence="5" id="KW-0520">NAD</keyword>
<proteinExistence type="predicted"/>
<dbReference type="InterPro" id="IPR002589">
    <property type="entry name" value="Macro_dom"/>
</dbReference>
<dbReference type="PROSITE" id="PS50305">
    <property type="entry name" value="SIRTUIN"/>
    <property type="match status" value="1"/>
</dbReference>
<evidence type="ECO:0000313" key="10">
    <source>
        <dbReference type="EMBL" id="PPJ51467.1"/>
    </source>
</evidence>
<dbReference type="PROSITE" id="PS51154">
    <property type="entry name" value="MACRO"/>
    <property type="match status" value="1"/>
</dbReference>
<dbReference type="SUPFAM" id="SSF52467">
    <property type="entry name" value="DHS-like NAD/FAD-binding domain"/>
    <property type="match status" value="1"/>
</dbReference>
<keyword evidence="3" id="KW-0378">Hydrolase</keyword>
<dbReference type="InterPro" id="IPR026590">
    <property type="entry name" value="Ssirtuin_cat_dom"/>
</dbReference>
<dbReference type="SUPFAM" id="SSF52949">
    <property type="entry name" value="Macro domain-like"/>
    <property type="match status" value="1"/>
</dbReference>
<dbReference type="InterPro" id="IPR029035">
    <property type="entry name" value="DHS-like_NAD/FAD-binding_dom"/>
</dbReference>
<keyword evidence="11" id="KW-1185">Reference proteome</keyword>
<name>A0A2S6BVH9_9PEZI</name>
<protein>
    <submittedName>
        <fullName evidence="10">Uncharacterized protein</fullName>
    </submittedName>
</protein>
<dbReference type="OrthoDB" id="6077599at2759"/>
<dbReference type="Gene3D" id="3.40.220.10">
    <property type="entry name" value="Leucine Aminopeptidase, subunit E, domain 1"/>
    <property type="match status" value="1"/>
</dbReference>
<dbReference type="PANTHER" id="PTHR11106:SF121">
    <property type="entry name" value="ADP-RIBOSE 1''-PHOSPHATE PHOSPHATASE"/>
    <property type="match status" value="1"/>
</dbReference>
<dbReference type="InterPro" id="IPR043472">
    <property type="entry name" value="Macro_dom-like"/>
</dbReference>
<gene>
    <name evidence="10" type="ORF">CBER1_09239</name>
</gene>